<name>B0DG92_LACBS</name>
<feature type="region of interest" description="Disordered" evidence="1">
    <location>
        <begin position="83"/>
        <end position="118"/>
    </location>
</feature>
<dbReference type="InParanoid" id="B0DG92"/>
<evidence type="ECO:0000313" key="3">
    <source>
        <dbReference type="Proteomes" id="UP000001194"/>
    </source>
</evidence>
<protein>
    <submittedName>
        <fullName evidence="2">Predicted protein</fullName>
    </submittedName>
</protein>
<dbReference type="OrthoDB" id="79252at2759"/>
<dbReference type="KEGG" id="lbc:LACBIDRAFT_300193"/>
<dbReference type="AlphaFoldDB" id="B0DG92"/>
<proteinExistence type="predicted"/>
<gene>
    <name evidence="2" type="ORF">LACBIDRAFT_300193</name>
</gene>
<dbReference type="GeneID" id="6078470"/>
<keyword evidence="3" id="KW-1185">Reference proteome</keyword>
<reference evidence="2 3" key="1">
    <citation type="journal article" date="2008" name="Nature">
        <title>The genome of Laccaria bicolor provides insights into mycorrhizal symbiosis.</title>
        <authorList>
            <person name="Martin F."/>
            <person name="Aerts A."/>
            <person name="Ahren D."/>
            <person name="Brun A."/>
            <person name="Danchin E.G.J."/>
            <person name="Duchaussoy F."/>
            <person name="Gibon J."/>
            <person name="Kohler A."/>
            <person name="Lindquist E."/>
            <person name="Pereda V."/>
            <person name="Salamov A."/>
            <person name="Shapiro H.J."/>
            <person name="Wuyts J."/>
            <person name="Blaudez D."/>
            <person name="Buee M."/>
            <person name="Brokstein P."/>
            <person name="Canbaeck B."/>
            <person name="Cohen D."/>
            <person name="Courty P.E."/>
            <person name="Coutinho P.M."/>
            <person name="Delaruelle C."/>
            <person name="Detter J.C."/>
            <person name="Deveau A."/>
            <person name="DiFazio S."/>
            <person name="Duplessis S."/>
            <person name="Fraissinet-Tachet L."/>
            <person name="Lucic E."/>
            <person name="Frey-Klett P."/>
            <person name="Fourrey C."/>
            <person name="Feussner I."/>
            <person name="Gay G."/>
            <person name="Grimwood J."/>
            <person name="Hoegger P.J."/>
            <person name="Jain P."/>
            <person name="Kilaru S."/>
            <person name="Labbe J."/>
            <person name="Lin Y.C."/>
            <person name="Legue V."/>
            <person name="Le Tacon F."/>
            <person name="Marmeisse R."/>
            <person name="Melayah D."/>
            <person name="Montanini B."/>
            <person name="Muratet M."/>
            <person name="Nehls U."/>
            <person name="Niculita-Hirzel H."/>
            <person name="Oudot-Le Secq M.P."/>
            <person name="Peter M."/>
            <person name="Quesneville H."/>
            <person name="Rajashekar B."/>
            <person name="Reich M."/>
            <person name="Rouhier N."/>
            <person name="Schmutz J."/>
            <person name="Yin T."/>
            <person name="Chalot M."/>
            <person name="Henrissat B."/>
            <person name="Kuees U."/>
            <person name="Lucas S."/>
            <person name="Van de Peer Y."/>
            <person name="Podila G.K."/>
            <person name="Polle A."/>
            <person name="Pukkila P.J."/>
            <person name="Richardson P.M."/>
            <person name="Rouze P."/>
            <person name="Sanders I.R."/>
            <person name="Stajich J.E."/>
            <person name="Tunlid A."/>
            <person name="Tuskan G."/>
            <person name="Grigoriev I.V."/>
        </authorList>
    </citation>
    <scope>NUCLEOTIDE SEQUENCE [LARGE SCALE GENOMIC DNA]</scope>
    <source>
        <strain evidence="3">S238N-H82 / ATCC MYA-4686</strain>
    </source>
</reference>
<evidence type="ECO:0000256" key="1">
    <source>
        <dbReference type="SAM" id="MobiDB-lite"/>
    </source>
</evidence>
<organism evidence="3">
    <name type="scientific">Laccaria bicolor (strain S238N-H82 / ATCC MYA-4686)</name>
    <name type="common">Bicoloured deceiver</name>
    <name type="synonym">Laccaria laccata var. bicolor</name>
    <dbReference type="NCBI Taxonomy" id="486041"/>
    <lineage>
        <taxon>Eukaryota</taxon>
        <taxon>Fungi</taxon>
        <taxon>Dikarya</taxon>
        <taxon>Basidiomycota</taxon>
        <taxon>Agaricomycotina</taxon>
        <taxon>Agaricomycetes</taxon>
        <taxon>Agaricomycetidae</taxon>
        <taxon>Agaricales</taxon>
        <taxon>Agaricineae</taxon>
        <taxon>Hydnangiaceae</taxon>
        <taxon>Laccaria</taxon>
    </lineage>
</organism>
<dbReference type="HOGENOM" id="CLU_2073572_0_0_1"/>
<evidence type="ECO:0000313" key="2">
    <source>
        <dbReference type="EMBL" id="EDR06472.1"/>
    </source>
</evidence>
<sequence>MWTTRVAYLLSSGVFALRDLRSRLEVVLAWERDSGSKVPSLNALLKAPEPQRKVDFGYPHLAPPTLNLSLTCQSLMLAQSTRHKYQSGEVSSTTGSVRGHQRGQRPGGEFEPGGRGRS</sequence>
<dbReference type="EMBL" id="DS547108">
    <property type="protein sequence ID" value="EDR06472.1"/>
    <property type="molecule type" value="Genomic_DNA"/>
</dbReference>
<accession>B0DG92</accession>
<dbReference type="Proteomes" id="UP000001194">
    <property type="component" value="Unassembled WGS sequence"/>
</dbReference>
<dbReference type="RefSeq" id="XP_001882844.1">
    <property type="nucleotide sequence ID" value="XM_001882809.1"/>
</dbReference>